<evidence type="ECO:0000313" key="2">
    <source>
        <dbReference type="Proteomes" id="UP000002669"/>
    </source>
</evidence>
<dbReference type="InParanoid" id="E4UU28"/>
<dbReference type="Proteomes" id="UP000002669">
    <property type="component" value="Unassembled WGS sequence"/>
</dbReference>
<dbReference type="OrthoDB" id="20872at2759"/>
<sequence>MDKMLDNYIQAAFAMFTRGWTAAGLFASSRGGGKVQVILKDPRSSELALKELEYQVLTPLATLSQVGWSYSISNGHLTVSRIIRNVWGKYRHGQVNLLPDLLKVLRLRVTSWARDKKILAAFLYVEPDDLDMAHDSVQPTKDILFRNQ</sequence>
<reference evidence="2" key="1">
    <citation type="journal article" date="2012" name="MBio">
        <title>Comparative genome analysis of Trichophyton rubrum and related dermatophytes reveals candidate genes involved in infection.</title>
        <authorList>
            <person name="Martinez D.A."/>
            <person name="Oliver B.G."/>
            <person name="Graeser Y."/>
            <person name="Goldberg J.M."/>
            <person name="Li W."/>
            <person name="Martinez-Rossi N.M."/>
            <person name="Monod M."/>
            <person name="Shelest E."/>
            <person name="Barton R.C."/>
            <person name="Birch E."/>
            <person name="Brakhage A.A."/>
            <person name="Chen Z."/>
            <person name="Gurr S.J."/>
            <person name="Heiman D."/>
            <person name="Heitman J."/>
            <person name="Kosti I."/>
            <person name="Rossi A."/>
            <person name="Saif S."/>
            <person name="Samalova M."/>
            <person name="Saunders C.W."/>
            <person name="Shea T."/>
            <person name="Summerbell R.C."/>
            <person name="Xu J."/>
            <person name="Young S."/>
            <person name="Zeng Q."/>
            <person name="Birren B.W."/>
            <person name="Cuomo C.A."/>
            <person name="White T.C."/>
        </authorList>
    </citation>
    <scope>NUCLEOTIDE SEQUENCE [LARGE SCALE GENOMIC DNA]</scope>
    <source>
        <strain evidence="2">ATCC MYA-4604 / CBS 118893</strain>
    </source>
</reference>
<keyword evidence="2" id="KW-1185">Reference proteome</keyword>
<dbReference type="EMBL" id="DS989824">
    <property type="protein sequence ID" value="EFR01618.1"/>
    <property type="molecule type" value="Genomic_DNA"/>
</dbReference>
<proteinExistence type="predicted"/>
<dbReference type="HOGENOM" id="CLU_1758371_0_0_1"/>
<dbReference type="GeneID" id="10029742"/>
<dbReference type="AlphaFoldDB" id="E4UU28"/>
<gene>
    <name evidence="1" type="ORF">MGYG_04621</name>
</gene>
<evidence type="ECO:0000313" key="1">
    <source>
        <dbReference type="EMBL" id="EFR01618.1"/>
    </source>
</evidence>
<protein>
    <submittedName>
        <fullName evidence="1">Uncharacterized protein</fullName>
    </submittedName>
</protein>
<dbReference type="VEuPathDB" id="FungiDB:MGYG_04621"/>
<name>E4UU28_ARTGP</name>
<accession>E4UU28</accession>
<organism evidence="2">
    <name type="scientific">Arthroderma gypseum (strain ATCC MYA-4604 / CBS 118893)</name>
    <name type="common">Microsporum gypseum</name>
    <dbReference type="NCBI Taxonomy" id="535722"/>
    <lineage>
        <taxon>Eukaryota</taxon>
        <taxon>Fungi</taxon>
        <taxon>Dikarya</taxon>
        <taxon>Ascomycota</taxon>
        <taxon>Pezizomycotina</taxon>
        <taxon>Eurotiomycetes</taxon>
        <taxon>Eurotiomycetidae</taxon>
        <taxon>Onygenales</taxon>
        <taxon>Arthrodermataceae</taxon>
        <taxon>Nannizzia</taxon>
    </lineage>
</organism>
<dbReference type="RefSeq" id="XP_003174448.1">
    <property type="nucleotide sequence ID" value="XM_003174400.1"/>
</dbReference>